<reference evidence="2" key="1">
    <citation type="submission" date="2015-07" db="EMBL/GenBank/DDBJ databases">
        <title>Whole genome sequence of an Ensifer adhaerens strain isolated from a cave pool in the Wind Cave National Park.</title>
        <authorList>
            <person name="Eng W.W.H."/>
            <person name="Gan H.M."/>
            <person name="Barton H.A."/>
            <person name="Savka M.A."/>
        </authorList>
    </citation>
    <scope>NUCLEOTIDE SEQUENCE [LARGE SCALE GENOMIC DNA]</scope>
    <source>
        <strain evidence="2">SD006</strain>
    </source>
</reference>
<dbReference type="Proteomes" id="UP000037425">
    <property type="component" value="Unassembled WGS sequence"/>
</dbReference>
<dbReference type="EMBL" id="LGAP01000047">
    <property type="protein sequence ID" value="KOF12868.1"/>
    <property type="molecule type" value="Genomic_DNA"/>
</dbReference>
<comment type="caution">
    <text evidence="1">The sequence shown here is derived from an EMBL/GenBank/DDBJ whole genome shotgun (WGS) entry which is preliminary data.</text>
</comment>
<evidence type="ECO:0000313" key="1">
    <source>
        <dbReference type="EMBL" id="KOF12868.1"/>
    </source>
</evidence>
<sequence>MRPGQVERREFEYTRDGTQTLIACFDVATGMVEGRIGDTRTEQDFAGTADGDMFHVSIVTALAAKVARPPDLIG</sequence>
<name>A0A0L8BE37_ENSAD</name>
<accession>A0A0L8BE37</accession>
<gene>
    <name evidence="1" type="ORF">AC244_33210</name>
</gene>
<dbReference type="AlphaFoldDB" id="A0A0L8BE37"/>
<evidence type="ECO:0000313" key="2">
    <source>
        <dbReference type="Proteomes" id="UP000037425"/>
    </source>
</evidence>
<protein>
    <submittedName>
        <fullName evidence="1">Uncharacterized protein</fullName>
    </submittedName>
</protein>
<organism evidence="1 2">
    <name type="scientific">Ensifer adhaerens</name>
    <name type="common">Sinorhizobium morelense</name>
    <dbReference type="NCBI Taxonomy" id="106592"/>
    <lineage>
        <taxon>Bacteria</taxon>
        <taxon>Pseudomonadati</taxon>
        <taxon>Pseudomonadota</taxon>
        <taxon>Alphaproteobacteria</taxon>
        <taxon>Hyphomicrobiales</taxon>
        <taxon>Rhizobiaceae</taxon>
        <taxon>Sinorhizobium/Ensifer group</taxon>
        <taxon>Ensifer</taxon>
    </lineage>
</organism>
<dbReference type="RefSeq" id="WP_053253070.1">
    <property type="nucleotide sequence ID" value="NZ_LGAP01000047.1"/>
</dbReference>
<proteinExistence type="predicted"/>
<dbReference type="PATRIC" id="fig|106592.7.peg.6126"/>